<sequence>MGMGKAACLLNWAWWQVLWGDRAGTGQVGDQVNALACPQLHASVGTGCNAGDDLGETRVEDEEDLYDCVYGEDEGGEVYEDLMKAEEAQQPKSQENDIRSCCLAEIKQTEEKYTETLESIEKYFMAPLKRFLTAAEFDSVFINIPDLVKVHRSLMQEIHDSIVNKDDQNLYQVFINYKERLVIYGQYCSGVESAISNLDHISKTKEDVKLKLEECSKRANNGKFTLRDLLVVPMQRVLKYHLLLQELVKHTHDPTEKSNLKLALDAMKNQPVLLFGRPQGDGEIRITTLDKHTKQERHIFLFDLAVIVCKRKGDNYEMKEIIDLQHYKIANNPTTDKENKKWSYGFYLIHTQGQNGLEFYCKTKDLKKKWLEQFEMALSNIRPDYADSNCHDFKMHTFTRVTSCRVCQMLLSRSFLALDLFCFLKTPIEIFCLHADRTSDSTMITSSYFLASLPKMQVIRNYTGTPPPALHEGPPLHIQAGDTVELLRGDAHSAFWQELVEYYKHHSLKEGFRTLDTTLQFPYKEPERSAGLRGNRAGNSLLSPKVLGIAIARYDFCARDMRELSLLKGDMVKIYTKMSANGWWRGEVNGRVGWFPSTYVEEDE</sequence>
<feature type="domain" description="DH" evidence="9">
    <location>
        <begin position="98"/>
        <end position="269"/>
    </location>
</feature>
<dbReference type="Proteomes" id="UP000001075">
    <property type="component" value="Unassembled WGS sequence"/>
</dbReference>
<keyword evidence="3" id="KW-0344">Guanine-nucleotide releasing factor</keyword>
<evidence type="ECO:0000256" key="6">
    <source>
        <dbReference type="SAM" id="SignalP"/>
    </source>
</evidence>
<keyword evidence="2" id="KW-0597">Phosphoprotein</keyword>
<evidence type="ECO:0000256" key="2">
    <source>
        <dbReference type="ARBA" id="ARBA00022553"/>
    </source>
</evidence>
<keyword evidence="4" id="KW-0677">Repeat</keyword>
<evidence type="ECO:0000256" key="3">
    <source>
        <dbReference type="ARBA" id="ARBA00022658"/>
    </source>
</evidence>
<reference evidence="11" key="1">
    <citation type="journal article" date="2011" name="Nat. Biotechnol.">
        <title>The genomic sequence of the Chinese hamster ovary (CHO)-K1 cell line.</title>
        <authorList>
            <person name="Xu X."/>
            <person name="Nagarajan H."/>
            <person name="Lewis N.E."/>
            <person name="Pan S."/>
            <person name="Cai Z."/>
            <person name="Liu X."/>
            <person name="Chen W."/>
            <person name="Xie M."/>
            <person name="Wang W."/>
            <person name="Hammond S."/>
            <person name="Andersen M.R."/>
            <person name="Neff N."/>
            <person name="Passarelli B."/>
            <person name="Koh W."/>
            <person name="Fan H.C."/>
            <person name="Wang J."/>
            <person name="Gui Y."/>
            <person name="Lee K.H."/>
            <person name="Betenbaugh M.J."/>
            <person name="Quake S.R."/>
            <person name="Famili I."/>
            <person name="Palsson B.O."/>
            <person name="Wang J."/>
        </authorList>
    </citation>
    <scope>NUCLEOTIDE SEQUENCE [LARGE SCALE GENOMIC DNA]</scope>
    <source>
        <strain evidence="11">CHO K1 cell line</strain>
    </source>
</reference>
<dbReference type="Pfam" id="PF22697">
    <property type="entry name" value="SOS1_NGEF_PH"/>
    <property type="match status" value="1"/>
</dbReference>
<feature type="signal peptide" evidence="6">
    <location>
        <begin position="1"/>
        <end position="20"/>
    </location>
</feature>
<name>G3I9R0_CRIGR</name>
<dbReference type="InterPro" id="IPR001452">
    <property type="entry name" value="SH3_domain"/>
</dbReference>
<dbReference type="InterPro" id="IPR001331">
    <property type="entry name" value="GDS_CDC24_CS"/>
</dbReference>
<evidence type="ECO:0000259" key="7">
    <source>
        <dbReference type="PROSITE" id="PS50002"/>
    </source>
</evidence>
<dbReference type="InterPro" id="IPR011993">
    <property type="entry name" value="PH-like_dom_sf"/>
</dbReference>
<dbReference type="SUPFAM" id="SSF50044">
    <property type="entry name" value="SH3-domain"/>
    <property type="match status" value="1"/>
</dbReference>
<dbReference type="PANTHER" id="PTHR45818">
    <property type="entry name" value="PROTEIN VAV"/>
    <property type="match status" value="1"/>
</dbReference>
<feature type="chain" id="PRO_5003445187" evidence="6">
    <location>
        <begin position="21"/>
        <end position="604"/>
    </location>
</feature>
<dbReference type="AlphaFoldDB" id="G3I9R0"/>
<dbReference type="FunFam" id="1.20.900.10:FF:000009">
    <property type="entry name" value="Vav guanine nucleotide exchange factor 1"/>
    <property type="match status" value="1"/>
</dbReference>
<dbReference type="PROSITE" id="PS00741">
    <property type="entry name" value="DH_1"/>
    <property type="match status" value="1"/>
</dbReference>
<dbReference type="InterPro" id="IPR055251">
    <property type="entry name" value="SOS1_NGEF_PH"/>
</dbReference>
<dbReference type="PRINTS" id="PR00452">
    <property type="entry name" value="SH3DOMAIN"/>
</dbReference>
<dbReference type="Gene3D" id="1.20.900.10">
    <property type="entry name" value="Dbl homology (DH) domain"/>
    <property type="match status" value="1"/>
</dbReference>
<dbReference type="CDD" id="cd01223">
    <property type="entry name" value="PH_Vav"/>
    <property type="match status" value="1"/>
</dbReference>
<dbReference type="PANTHER" id="PTHR45818:SF1">
    <property type="entry name" value="GUANINE NUCLEOTIDE EXCHANGE FACTOR VAV3"/>
    <property type="match status" value="1"/>
</dbReference>
<dbReference type="SMART" id="SM00233">
    <property type="entry name" value="PH"/>
    <property type="match status" value="1"/>
</dbReference>
<dbReference type="SUPFAM" id="SSF48065">
    <property type="entry name" value="DBL homology domain (DH-domain)"/>
    <property type="match status" value="1"/>
</dbReference>
<evidence type="ECO:0000256" key="4">
    <source>
        <dbReference type="ARBA" id="ARBA00022737"/>
    </source>
</evidence>
<dbReference type="SMART" id="SM00325">
    <property type="entry name" value="RhoGEF"/>
    <property type="match status" value="1"/>
</dbReference>
<dbReference type="GO" id="GO:0035556">
    <property type="term" value="P:intracellular signal transduction"/>
    <property type="evidence" value="ECO:0007669"/>
    <property type="project" value="InterPro"/>
</dbReference>
<dbReference type="SUPFAM" id="SSF50729">
    <property type="entry name" value="PH domain-like"/>
    <property type="match status" value="1"/>
</dbReference>
<dbReference type="eggNOG" id="KOG2996">
    <property type="taxonomic scope" value="Eukaryota"/>
</dbReference>
<evidence type="ECO:0000259" key="8">
    <source>
        <dbReference type="PROSITE" id="PS50003"/>
    </source>
</evidence>
<evidence type="ECO:0000256" key="1">
    <source>
        <dbReference type="ARBA" id="ARBA00022443"/>
    </source>
</evidence>
<evidence type="ECO:0000313" key="11">
    <source>
        <dbReference type="Proteomes" id="UP000001075"/>
    </source>
</evidence>
<protein>
    <submittedName>
        <fullName evidence="10">Guanine nucleotide exchange factor VAV3</fullName>
    </submittedName>
</protein>
<dbReference type="STRING" id="10029.G3I9R0"/>
<dbReference type="PROSITE" id="PS50003">
    <property type="entry name" value="PH_DOMAIN"/>
    <property type="match status" value="1"/>
</dbReference>
<dbReference type="FunFam" id="2.30.30.40:FF:000039">
    <property type="entry name" value="Vav guanine nucleotide exchange factor 3"/>
    <property type="match status" value="1"/>
</dbReference>
<dbReference type="EMBL" id="JH001639">
    <property type="protein sequence ID" value="EGW13020.1"/>
    <property type="molecule type" value="Genomic_DNA"/>
</dbReference>
<dbReference type="GO" id="GO:0016477">
    <property type="term" value="P:cell migration"/>
    <property type="evidence" value="ECO:0007669"/>
    <property type="project" value="TreeGrafter"/>
</dbReference>
<keyword evidence="6" id="KW-0732">Signal</keyword>
<dbReference type="InParanoid" id="G3I9R0"/>
<dbReference type="CDD" id="cd00160">
    <property type="entry name" value="RhoGEF"/>
    <property type="match status" value="1"/>
</dbReference>
<dbReference type="FunCoup" id="G3I9R0">
    <property type="interactions" value="1581"/>
</dbReference>
<dbReference type="InterPro" id="IPR035899">
    <property type="entry name" value="DBL_dom_sf"/>
</dbReference>
<accession>G3I9R0</accession>
<feature type="domain" description="PH" evidence="8">
    <location>
        <begin position="277"/>
        <end position="379"/>
    </location>
</feature>
<gene>
    <name evidence="10" type="ORF">I79_020316</name>
</gene>
<dbReference type="InterPro" id="IPR037832">
    <property type="entry name" value="PH_Vav"/>
</dbReference>
<dbReference type="PROSITE" id="PS50002">
    <property type="entry name" value="SH3"/>
    <property type="match status" value="1"/>
</dbReference>
<dbReference type="Gene3D" id="2.30.30.40">
    <property type="entry name" value="SH3 Domains"/>
    <property type="match status" value="2"/>
</dbReference>
<evidence type="ECO:0000313" key="10">
    <source>
        <dbReference type="EMBL" id="EGW13020.1"/>
    </source>
</evidence>
<dbReference type="InterPro" id="IPR001849">
    <property type="entry name" value="PH_domain"/>
</dbReference>
<organism evidence="10 11">
    <name type="scientific">Cricetulus griseus</name>
    <name type="common">Chinese hamster</name>
    <name type="synonym">Cricetulus barabensis griseus</name>
    <dbReference type="NCBI Taxonomy" id="10029"/>
    <lineage>
        <taxon>Eukaryota</taxon>
        <taxon>Metazoa</taxon>
        <taxon>Chordata</taxon>
        <taxon>Craniata</taxon>
        <taxon>Vertebrata</taxon>
        <taxon>Euteleostomi</taxon>
        <taxon>Mammalia</taxon>
        <taxon>Eutheria</taxon>
        <taxon>Euarchontoglires</taxon>
        <taxon>Glires</taxon>
        <taxon>Rodentia</taxon>
        <taxon>Myomorpha</taxon>
        <taxon>Muroidea</taxon>
        <taxon>Cricetidae</taxon>
        <taxon>Cricetinae</taxon>
        <taxon>Cricetulus</taxon>
    </lineage>
</organism>
<evidence type="ECO:0000259" key="9">
    <source>
        <dbReference type="PROSITE" id="PS50010"/>
    </source>
</evidence>
<dbReference type="InterPro" id="IPR036028">
    <property type="entry name" value="SH3-like_dom_sf"/>
</dbReference>
<dbReference type="CDD" id="cd11978">
    <property type="entry name" value="SH3_VAV3_2"/>
    <property type="match status" value="1"/>
</dbReference>
<dbReference type="GO" id="GO:0005737">
    <property type="term" value="C:cytoplasm"/>
    <property type="evidence" value="ECO:0007669"/>
    <property type="project" value="TreeGrafter"/>
</dbReference>
<proteinExistence type="predicted"/>
<dbReference type="SMART" id="SM00326">
    <property type="entry name" value="SH3"/>
    <property type="match status" value="1"/>
</dbReference>
<dbReference type="InterPro" id="IPR000219">
    <property type="entry name" value="DH_dom"/>
</dbReference>
<keyword evidence="1 5" id="KW-0728">SH3 domain</keyword>
<dbReference type="PROSITE" id="PS50010">
    <property type="entry name" value="DH_2"/>
    <property type="match status" value="1"/>
</dbReference>
<evidence type="ECO:0000256" key="5">
    <source>
        <dbReference type="PROSITE-ProRule" id="PRU00192"/>
    </source>
</evidence>
<dbReference type="InterPro" id="IPR035734">
    <property type="entry name" value="VAV3_SH3_2"/>
</dbReference>
<dbReference type="Gene3D" id="2.30.29.30">
    <property type="entry name" value="Pleckstrin-homology domain (PH domain)/Phosphotyrosine-binding domain (PTB)"/>
    <property type="match status" value="1"/>
</dbReference>
<dbReference type="Pfam" id="PF07653">
    <property type="entry name" value="SH3_2"/>
    <property type="match status" value="1"/>
</dbReference>
<dbReference type="Pfam" id="PF00621">
    <property type="entry name" value="RhoGEF"/>
    <property type="match status" value="1"/>
</dbReference>
<dbReference type="FunFam" id="2.30.29.30:FF:000050">
    <property type="entry name" value="Vav guanine nucleotide exchange factor 2"/>
    <property type="match status" value="1"/>
</dbReference>
<dbReference type="GO" id="GO:0005085">
    <property type="term" value="F:guanyl-nucleotide exchange factor activity"/>
    <property type="evidence" value="ECO:0007669"/>
    <property type="project" value="UniProtKB-KW"/>
</dbReference>
<dbReference type="GO" id="GO:0005886">
    <property type="term" value="C:plasma membrane"/>
    <property type="evidence" value="ECO:0007669"/>
    <property type="project" value="TreeGrafter"/>
</dbReference>
<feature type="domain" description="SH3" evidence="7">
    <location>
        <begin position="545"/>
        <end position="604"/>
    </location>
</feature>